<dbReference type="GO" id="GO:0004386">
    <property type="term" value="F:helicase activity"/>
    <property type="evidence" value="ECO:0007669"/>
    <property type="project" value="UniProtKB-KW"/>
</dbReference>
<keyword evidence="2" id="KW-0378">Hydrolase</keyword>
<dbReference type="CDD" id="cd18808">
    <property type="entry name" value="SF1_C_Upf1"/>
    <property type="match status" value="1"/>
</dbReference>
<evidence type="ECO:0000313" key="6">
    <source>
        <dbReference type="EMBL" id="MCM1981788.1"/>
    </source>
</evidence>
<dbReference type="GO" id="GO:0016787">
    <property type="term" value="F:hydrolase activity"/>
    <property type="evidence" value="ECO:0007669"/>
    <property type="project" value="UniProtKB-KW"/>
</dbReference>
<dbReference type="InterPro" id="IPR019993">
    <property type="entry name" value="RecB_nuclease_TM0106_put"/>
</dbReference>
<evidence type="ECO:0000259" key="5">
    <source>
        <dbReference type="SMART" id="SM00382"/>
    </source>
</evidence>
<dbReference type="GO" id="GO:0005524">
    <property type="term" value="F:ATP binding"/>
    <property type="evidence" value="ECO:0007669"/>
    <property type="project" value="UniProtKB-KW"/>
</dbReference>
<dbReference type="NCBIfam" id="TIGR03491">
    <property type="entry name" value="TM0106 family RecB-like putative nuclease"/>
    <property type="match status" value="1"/>
</dbReference>
<dbReference type="Proteomes" id="UP000031561">
    <property type="component" value="Unassembled WGS sequence"/>
</dbReference>
<dbReference type="Pfam" id="PF13482">
    <property type="entry name" value="RNase_H_2"/>
    <property type="match status" value="1"/>
</dbReference>
<evidence type="ECO:0000256" key="1">
    <source>
        <dbReference type="ARBA" id="ARBA00022741"/>
    </source>
</evidence>
<dbReference type="InterPro" id="IPR047187">
    <property type="entry name" value="SF1_C_Upf1"/>
</dbReference>
<keyword evidence="7" id="KW-1185">Reference proteome</keyword>
<name>A0ABD4SZU5_9CYAN</name>
<comment type="caution">
    <text evidence="6">The sequence shown here is derived from an EMBL/GenBank/DDBJ whole genome shotgun (WGS) entry which is preliminary data.</text>
</comment>
<keyword evidence="1" id="KW-0547">Nucleotide-binding</keyword>
<dbReference type="AlphaFoldDB" id="A0ABD4SZU5"/>
<keyword evidence="3" id="KW-0347">Helicase</keyword>
<dbReference type="Gene3D" id="3.40.50.300">
    <property type="entry name" value="P-loop containing nucleotide triphosphate hydrolases"/>
    <property type="match status" value="2"/>
</dbReference>
<protein>
    <submittedName>
        <fullName evidence="6">TM0106 family RecB-like putative nuclease</fullName>
    </submittedName>
</protein>
<dbReference type="InterPro" id="IPR038720">
    <property type="entry name" value="YprB_RNase_H-like_dom"/>
</dbReference>
<dbReference type="InterPro" id="IPR041679">
    <property type="entry name" value="DNA2/NAM7-like_C"/>
</dbReference>
<proteinExistence type="predicted"/>
<dbReference type="InterPro" id="IPR012337">
    <property type="entry name" value="RNaseH-like_sf"/>
</dbReference>
<dbReference type="SUPFAM" id="SSF52540">
    <property type="entry name" value="P-loop containing nucleoside triphosphate hydrolases"/>
    <property type="match status" value="1"/>
</dbReference>
<dbReference type="InterPro" id="IPR027417">
    <property type="entry name" value="P-loop_NTPase"/>
</dbReference>
<feature type="domain" description="AAA+ ATPase" evidence="5">
    <location>
        <begin position="752"/>
        <end position="908"/>
    </location>
</feature>
<evidence type="ECO:0000256" key="4">
    <source>
        <dbReference type="ARBA" id="ARBA00022840"/>
    </source>
</evidence>
<dbReference type="Pfam" id="PF13087">
    <property type="entry name" value="AAA_12"/>
    <property type="match status" value="1"/>
</dbReference>
<keyword evidence="4" id="KW-0067">ATP-binding</keyword>
<reference evidence="6 7" key="1">
    <citation type="journal article" date="2015" name="Genome Announc.">
        <title>Draft Genome Sequence of Filamentous Marine Cyanobacterium Lyngbya confervoides Strain BDU141951.</title>
        <authorList>
            <person name="Chandrababunaidu M.M."/>
            <person name="Sen D."/>
            <person name="Tripathy S."/>
        </authorList>
    </citation>
    <scope>NUCLEOTIDE SEQUENCE [LARGE SCALE GENOMIC DNA]</scope>
    <source>
        <strain evidence="6 7">BDU141951</strain>
    </source>
</reference>
<evidence type="ECO:0000313" key="7">
    <source>
        <dbReference type="Proteomes" id="UP000031561"/>
    </source>
</evidence>
<dbReference type="InterPro" id="IPR003593">
    <property type="entry name" value="AAA+_ATPase"/>
</dbReference>
<dbReference type="EMBL" id="JTHE03000020">
    <property type="protein sequence ID" value="MCM1981788.1"/>
    <property type="molecule type" value="Genomic_DNA"/>
</dbReference>
<dbReference type="PANTHER" id="PTHR43788">
    <property type="entry name" value="DNA2/NAM7 HELICASE FAMILY MEMBER"/>
    <property type="match status" value="1"/>
</dbReference>
<sequence length="1135" mass="128031">MQHKSNRLVYSPHDLIQFVNSEFACWMDRFSLENPKAAPKKEAPDEMLQSLLQLGREHEQNFLQSLLDQGIEVCRIDHRGGFSATQSAMQAGRAWIYQAALEAGDFLGYADFLVRVDEPSDLGEWSYLPLECKLALQPNPDFVLQSCCYVDLLEHIQGKRPSEFRLLLGDGTQTSFPTEQYIYYFYQVRQDFLTRMAAFDPQQRPIPVVGHHGCWQAIADQILQQSDHLCQVANITRSQIRRLEAAGITTVQQLAEADPQAHIPKLDHAIYQRLVIQAKLQKQTLSSAQVAYCLRPTAPSNPRKGLGLLPPASSLDVYFDMEGYPLVKGGLEYLFGAVFEHKGTLLFKDWWAHDSALEKAAFAGFIDWICQRWQDDPAMHVYHYAPYEVTALKRLMQRHATRETQLDDLLRAGVFIDLYQIVRQSLWVGTSSYSIKYLEPLYGRKRDESVKTAADSVIQYFQWLQRQDGDTYETSQILKDIRDYNQADCESTRELTQWLRQLQQESGIAYHPKPVEDPQAELTTDPQDPVAQLAEQLLTETEAIADESKAQIQTLLAHLLQFHRREAKPFWWQRFTWLQAEAADLMDEPDCIAGLTRTPTPPYRFKPKSRSWTYDYQFNPNQDLRLRPGSLCWFAPEEVQKSCKLEGLDPEQGVASISISDNRLADIRQHHPDWEPPQHTSLMDANFVPTEALAQAIFEIVQQWHSSRKLPPALEDLLHRRPPRFRQPAHPAGIPDGQELLTRCIQAIAHLDQSLLCIQGPPGSGKTYTAAQVIAHLVAQGKTVAISATSHQAIANLMLRVAQTCHEQGIARKGLKYGGEKDDRLVEAGLTWKSTMKGVQLSDYSVFGATAFQLCKAEMADQWDYLFVDEAGQMSLANLVANARCASNLVLMGDPMQLEQPIQATHPGDSGQSALGYYLHGQATISPDQGMFLDTSYRMHPSICRFISEAVYENRLRHHPQTRTHGLALGTTKGVQQPHGICFLPVRHEGNSQHSPEEIQQIDRLVEALTGQPFVSQRGDRRGDITAQDILVIAPYNLQVSHLKAALGDRARIGTVDKFQGQEAPILILSMCASSSECVPRGLDFLLNRNRLNVAISRAQCLSIVVGSPTLASTYCQTLSDIELVNTFCKLIRQA</sequence>
<dbReference type="SUPFAM" id="SSF53098">
    <property type="entry name" value="Ribonuclease H-like"/>
    <property type="match status" value="1"/>
</dbReference>
<evidence type="ECO:0000256" key="2">
    <source>
        <dbReference type="ARBA" id="ARBA00022801"/>
    </source>
</evidence>
<dbReference type="PANTHER" id="PTHR43788:SF8">
    <property type="entry name" value="DNA-BINDING PROTEIN SMUBP-2"/>
    <property type="match status" value="1"/>
</dbReference>
<accession>A0ABD4SZU5</accession>
<dbReference type="Pfam" id="PF13245">
    <property type="entry name" value="AAA_19"/>
    <property type="match status" value="1"/>
</dbReference>
<dbReference type="InterPro" id="IPR050534">
    <property type="entry name" value="Coronavir_polyprotein_1ab"/>
</dbReference>
<gene>
    <name evidence="6" type="ORF">QQ91_0002935</name>
</gene>
<evidence type="ECO:0000256" key="3">
    <source>
        <dbReference type="ARBA" id="ARBA00022806"/>
    </source>
</evidence>
<dbReference type="SMART" id="SM00382">
    <property type="entry name" value="AAA"/>
    <property type="match status" value="1"/>
</dbReference>
<organism evidence="6 7">
    <name type="scientific">Lyngbya confervoides BDU141951</name>
    <dbReference type="NCBI Taxonomy" id="1574623"/>
    <lineage>
        <taxon>Bacteria</taxon>
        <taxon>Bacillati</taxon>
        <taxon>Cyanobacteriota</taxon>
        <taxon>Cyanophyceae</taxon>
        <taxon>Oscillatoriophycideae</taxon>
        <taxon>Oscillatoriales</taxon>
        <taxon>Microcoleaceae</taxon>
        <taxon>Lyngbya</taxon>
    </lineage>
</organism>
<dbReference type="CDD" id="cd17934">
    <property type="entry name" value="DEXXQc_Upf1-like"/>
    <property type="match status" value="1"/>
</dbReference>
<dbReference type="RefSeq" id="WP_166283908.1">
    <property type="nucleotide sequence ID" value="NZ_JTHE03000020.1"/>
</dbReference>